<evidence type="ECO:0000313" key="3">
    <source>
        <dbReference type="Proteomes" id="UP000610746"/>
    </source>
</evidence>
<organism evidence="2 3">
    <name type="scientific">Frigoriflavimonas asaccharolytica</name>
    <dbReference type="NCBI Taxonomy" id="2735899"/>
    <lineage>
        <taxon>Bacteria</taxon>
        <taxon>Pseudomonadati</taxon>
        <taxon>Bacteroidota</taxon>
        <taxon>Flavobacteriia</taxon>
        <taxon>Flavobacteriales</taxon>
        <taxon>Weeksellaceae</taxon>
        <taxon>Frigoriflavimonas</taxon>
    </lineage>
</organism>
<evidence type="ECO:0000313" key="2">
    <source>
        <dbReference type="EMBL" id="NRS93689.1"/>
    </source>
</evidence>
<comment type="caution">
    <text evidence="2">The sequence shown here is derived from an EMBL/GenBank/DDBJ whole genome shotgun (WGS) entry which is preliminary data.</text>
</comment>
<dbReference type="EMBL" id="JABSNO010000026">
    <property type="protein sequence ID" value="NRS93689.1"/>
    <property type="molecule type" value="Genomic_DNA"/>
</dbReference>
<dbReference type="Proteomes" id="UP000610746">
    <property type="component" value="Unassembled WGS sequence"/>
</dbReference>
<feature type="transmembrane region" description="Helical" evidence="1">
    <location>
        <begin position="115"/>
        <end position="134"/>
    </location>
</feature>
<sequence length="143" mass="16043">MMKKFLFTSNLLMGLVLSRFAISKLASWEISVKAFIEMAKPLGIDPTFFRVSTGFLISAVVIAYILTAIYSLKTNNTLFQMPFRKWATLTNLFGLLTMAGALVAEHVLRVEPKMLLVYIAIAIILFSAINIIILNKNKQIINL</sequence>
<dbReference type="AlphaFoldDB" id="A0A8J8GCG7"/>
<accession>A0A8J8GCG7</accession>
<evidence type="ECO:0000256" key="1">
    <source>
        <dbReference type="SAM" id="Phobius"/>
    </source>
</evidence>
<name>A0A8J8GCG7_9FLAO</name>
<protein>
    <submittedName>
        <fullName evidence="2">Peptidoglycan/LPS O-acetylase OafA/YrhL</fullName>
    </submittedName>
</protein>
<feature type="transmembrane region" description="Helical" evidence="1">
    <location>
        <begin position="83"/>
        <end position="103"/>
    </location>
</feature>
<keyword evidence="1" id="KW-1133">Transmembrane helix</keyword>
<keyword evidence="1" id="KW-0812">Transmembrane</keyword>
<gene>
    <name evidence="2" type="ORF">HNQ03_002780</name>
</gene>
<keyword evidence="1" id="KW-0472">Membrane</keyword>
<keyword evidence="3" id="KW-1185">Reference proteome</keyword>
<proteinExistence type="predicted"/>
<feature type="transmembrane region" description="Helical" evidence="1">
    <location>
        <begin position="47"/>
        <end position="71"/>
    </location>
</feature>
<reference evidence="2" key="1">
    <citation type="submission" date="2020-05" db="EMBL/GenBank/DDBJ databases">
        <title>Genomic Encyclopedia of Type Strains, Phase IV (KMG-V): Genome sequencing to study the core and pangenomes of soil and plant-associated prokaryotes.</title>
        <authorList>
            <person name="Whitman W."/>
        </authorList>
    </citation>
    <scope>NUCLEOTIDE SEQUENCE</scope>
    <source>
        <strain evidence="2">16F</strain>
    </source>
</reference>